<feature type="transmembrane region" description="Helical" evidence="1">
    <location>
        <begin position="12"/>
        <end position="40"/>
    </location>
</feature>
<dbReference type="InterPro" id="IPR018710">
    <property type="entry name" value="DUF2232"/>
</dbReference>
<evidence type="ECO:0000256" key="1">
    <source>
        <dbReference type="SAM" id="Phobius"/>
    </source>
</evidence>
<feature type="transmembrane region" description="Helical" evidence="1">
    <location>
        <begin position="175"/>
        <end position="200"/>
    </location>
</feature>
<keyword evidence="1" id="KW-1133">Transmembrane helix</keyword>
<dbReference type="Proteomes" id="UP000010802">
    <property type="component" value="Chromosome"/>
</dbReference>
<dbReference type="Gene3D" id="1.10.1760.20">
    <property type="match status" value="1"/>
</dbReference>
<protein>
    <recommendedName>
        <fullName evidence="4">YybS family protein</fullName>
    </recommendedName>
</protein>
<dbReference type="STRING" id="1209989.TepRe1_2616"/>
<feature type="transmembrane region" description="Helical" evidence="1">
    <location>
        <begin position="221"/>
        <end position="241"/>
    </location>
</feature>
<dbReference type="KEGG" id="tep:TepRe1_2616"/>
<organism evidence="2 3">
    <name type="scientific">Tepidanaerobacter acetatoxydans (strain DSM 21804 / JCM 16047 / Re1)</name>
    <dbReference type="NCBI Taxonomy" id="1209989"/>
    <lineage>
        <taxon>Bacteria</taxon>
        <taxon>Bacillati</taxon>
        <taxon>Bacillota</taxon>
        <taxon>Clostridia</taxon>
        <taxon>Thermosediminibacterales</taxon>
        <taxon>Tepidanaerobacteraceae</taxon>
        <taxon>Tepidanaerobacter</taxon>
    </lineage>
</organism>
<evidence type="ECO:0008006" key="4">
    <source>
        <dbReference type="Google" id="ProtNLM"/>
    </source>
</evidence>
<dbReference type="PANTHER" id="PTHR41324:SF1">
    <property type="entry name" value="DUF2232 DOMAIN-CONTAINING PROTEIN"/>
    <property type="match status" value="1"/>
</dbReference>
<reference evidence="3" key="1">
    <citation type="journal article" date="2013" name="Genome Announc.">
        <title>First genome sequence of a syntrophic acetate-oxidizing bacterium, Tepidanaerobacter acetatoxydans strain Re1.</title>
        <authorList>
            <person name="Manzoor S."/>
            <person name="Bongcam-Rudloff E."/>
            <person name="Schnurer A."/>
            <person name="Muller B."/>
        </authorList>
    </citation>
    <scope>NUCLEOTIDE SEQUENCE [LARGE SCALE GENOMIC DNA]</scope>
    <source>
        <strain evidence="3">Re1</strain>
    </source>
</reference>
<dbReference type="PANTHER" id="PTHR41324">
    <property type="entry name" value="MEMBRANE PROTEIN-RELATED"/>
    <property type="match status" value="1"/>
</dbReference>
<dbReference type="eggNOG" id="COG4241">
    <property type="taxonomic scope" value="Bacteria"/>
</dbReference>
<dbReference type="OrthoDB" id="1726902at2"/>
<proteinExistence type="predicted"/>
<accession>F4LV67</accession>
<keyword evidence="1" id="KW-0812">Transmembrane</keyword>
<name>F4LV67_TEPAE</name>
<dbReference type="Pfam" id="PF09991">
    <property type="entry name" value="DUF2232"/>
    <property type="match status" value="1"/>
</dbReference>
<feature type="transmembrane region" description="Helical" evidence="1">
    <location>
        <begin position="103"/>
        <end position="128"/>
    </location>
</feature>
<keyword evidence="1" id="KW-0472">Membrane</keyword>
<keyword evidence="3" id="KW-1185">Reference proteome</keyword>
<feature type="transmembrane region" description="Helical" evidence="1">
    <location>
        <begin position="282"/>
        <end position="304"/>
    </location>
</feature>
<gene>
    <name evidence="2" type="ordered locus">TEPIRE1_2823</name>
</gene>
<sequence length="314" mass="34758">MRTNSTKSLVEGALLAAINVILSIMALYMPILGTFATLIWPVPIVILGVRHGIKTSFLSMIVAGIIVAIISGPFQAITIVVSFGLIGLAMGWAIKKDFSPFKILAVGGAASLVSKIALVFISMLMMGINPLTEEINALKESLLIAGSFYEKMGMDPKTVETTIESFKKALELLPLIIPGIFIMASALDAFLTYIVTKAVLSRMGQKLRDFTPFWLWRFPDYTVAAFLAGNLLVLLETYWPIGVLKAIGMNLVLVFGFILFVQGFSLLTYYLGKFNVGKVFRLIIVFFVFFNPLFLQILFFAGLFDVLFNFRKIY</sequence>
<evidence type="ECO:0000313" key="3">
    <source>
        <dbReference type="Proteomes" id="UP000010802"/>
    </source>
</evidence>
<feature type="transmembrane region" description="Helical" evidence="1">
    <location>
        <begin position="247"/>
        <end position="270"/>
    </location>
</feature>
<dbReference type="EMBL" id="HF563609">
    <property type="protein sequence ID" value="CDI41087.1"/>
    <property type="molecule type" value="Genomic_DNA"/>
</dbReference>
<dbReference type="RefSeq" id="WP_013779633.1">
    <property type="nucleotide sequence ID" value="NC_015519.1"/>
</dbReference>
<evidence type="ECO:0000313" key="2">
    <source>
        <dbReference type="EMBL" id="CDI41087.1"/>
    </source>
</evidence>
<dbReference type="HOGENOM" id="CLU_068641_2_0_9"/>
<dbReference type="AlphaFoldDB" id="F4LV67"/>
<dbReference type="KEGG" id="tae:TepiRe1_2823"/>